<dbReference type="InterPro" id="IPR004839">
    <property type="entry name" value="Aminotransferase_I/II_large"/>
</dbReference>
<dbReference type="InterPro" id="IPR004838">
    <property type="entry name" value="NHTrfase_class1_PyrdxlP-BS"/>
</dbReference>
<proteinExistence type="inferred from homology"/>
<comment type="similarity">
    <text evidence="2 6">Belongs to the class-I pyridoxal-phosphate-dependent aminotransferase family.</text>
</comment>
<dbReference type="PANTHER" id="PTHR46383">
    <property type="entry name" value="ASPARTATE AMINOTRANSFERASE"/>
    <property type="match status" value="1"/>
</dbReference>
<dbReference type="PROSITE" id="PS00105">
    <property type="entry name" value="AA_TRANSFER_CLASS_1"/>
    <property type="match status" value="1"/>
</dbReference>
<dbReference type="InterPro" id="IPR015421">
    <property type="entry name" value="PyrdxlP-dep_Trfase_major"/>
</dbReference>
<evidence type="ECO:0000256" key="3">
    <source>
        <dbReference type="ARBA" id="ARBA00022576"/>
    </source>
</evidence>
<dbReference type="EMBL" id="JAXBLV010000192">
    <property type="protein sequence ID" value="MDY3561355.1"/>
    <property type="molecule type" value="Genomic_DNA"/>
</dbReference>
<feature type="domain" description="Aminotransferase class I/classII large" evidence="7">
    <location>
        <begin position="32"/>
        <end position="389"/>
    </location>
</feature>
<keyword evidence="9" id="KW-1185">Reference proteome</keyword>
<evidence type="ECO:0000256" key="4">
    <source>
        <dbReference type="ARBA" id="ARBA00022679"/>
    </source>
</evidence>
<dbReference type="Pfam" id="PF00155">
    <property type="entry name" value="Aminotran_1_2"/>
    <property type="match status" value="1"/>
</dbReference>
<evidence type="ECO:0000256" key="6">
    <source>
        <dbReference type="RuleBase" id="RU000481"/>
    </source>
</evidence>
<sequence>MIRISQLANSVKPSATIAAGTKARQLKAAGIKVFDFSLGEPDFNTPEHICAAAEKAAASGNTHYTPTAGTAEVKAAICKWYKSFHGLECAPENVIVSNGAKHSIHNALAATVGPGDEVIIPTPYWVSYSDLVSMTGATPVLVNSTPESGFKMSPEQLRAHTSPRTRMLMLNSPCNPTGTVYSRAELEALVDALSNTDAAILSDEIYEQLTYGDAKPTCVATLRPWLKDRTITISGASKSYAMTGWRMGWAIAPAAVVKAMDTIQSQETSCPSSVSQAALVAALTGPQECVAEMRKEFAARRELTLGLLKQIPDVKLPAPEGAFYAFFDVSAYFKKTIGGTAVADSLSFCAALLEQAHVNLVPGSAFGAEGFVRMSFATNRETIEAGLTKLKEWLATAK</sequence>
<organism evidence="8 9">
    <name type="scientific">Gemmata algarum</name>
    <dbReference type="NCBI Taxonomy" id="2975278"/>
    <lineage>
        <taxon>Bacteria</taxon>
        <taxon>Pseudomonadati</taxon>
        <taxon>Planctomycetota</taxon>
        <taxon>Planctomycetia</taxon>
        <taxon>Gemmatales</taxon>
        <taxon>Gemmataceae</taxon>
        <taxon>Gemmata</taxon>
    </lineage>
</organism>
<dbReference type="Gene3D" id="3.40.640.10">
    <property type="entry name" value="Type I PLP-dependent aspartate aminotransferase-like (Major domain)"/>
    <property type="match status" value="1"/>
</dbReference>
<dbReference type="RefSeq" id="WP_261185958.1">
    <property type="nucleotide sequence ID" value="NZ_JAXBLV010000192.1"/>
</dbReference>
<dbReference type="InterPro" id="IPR015424">
    <property type="entry name" value="PyrdxlP-dep_Trfase"/>
</dbReference>
<reference evidence="9" key="1">
    <citation type="journal article" date="2023" name="Mar. Drugs">
        <title>Gemmata algarum, a Novel Planctomycete Isolated from an Algal Mat, Displays Antimicrobial Activity.</title>
        <authorList>
            <person name="Kumar G."/>
            <person name="Kallscheuer N."/>
            <person name="Kashif M."/>
            <person name="Ahamad S."/>
            <person name="Jagadeeshwari U."/>
            <person name="Pannikurungottu S."/>
            <person name="Haufschild T."/>
            <person name="Kabuu M."/>
            <person name="Sasikala C."/>
            <person name="Jogler C."/>
            <person name="Ramana C."/>
        </authorList>
    </citation>
    <scope>NUCLEOTIDE SEQUENCE [LARGE SCALE GENOMIC DNA]</scope>
    <source>
        <strain evidence="9">JC673</strain>
    </source>
</reference>
<evidence type="ECO:0000256" key="5">
    <source>
        <dbReference type="ARBA" id="ARBA00022898"/>
    </source>
</evidence>
<dbReference type="Proteomes" id="UP001272242">
    <property type="component" value="Unassembled WGS sequence"/>
</dbReference>
<evidence type="ECO:0000313" key="9">
    <source>
        <dbReference type="Proteomes" id="UP001272242"/>
    </source>
</evidence>
<comment type="caution">
    <text evidence="8">The sequence shown here is derived from an EMBL/GenBank/DDBJ whole genome shotgun (WGS) entry which is preliminary data.</text>
</comment>
<comment type="cofactor">
    <cofactor evidence="1 6">
        <name>pyridoxal 5'-phosphate</name>
        <dbReference type="ChEBI" id="CHEBI:597326"/>
    </cofactor>
</comment>
<dbReference type="PANTHER" id="PTHR46383:SF1">
    <property type="entry name" value="ASPARTATE AMINOTRANSFERASE"/>
    <property type="match status" value="1"/>
</dbReference>
<evidence type="ECO:0000256" key="1">
    <source>
        <dbReference type="ARBA" id="ARBA00001933"/>
    </source>
</evidence>
<dbReference type="SUPFAM" id="SSF53383">
    <property type="entry name" value="PLP-dependent transferases"/>
    <property type="match status" value="1"/>
</dbReference>
<protein>
    <recommendedName>
        <fullName evidence="6">Aminotransferase</fullName>
        <ecNumber evidence="6">2.6.1.-</ecNumber>
    </recommendedName>
</protein>
<gene>
    <name evidence="8" type="ORF">R5W23_002632</name>
</gene>
<keyword evidence="3 6" id="KW-0032">Aminotransferase</keyword>
<keyword evidence="5" id="KW-0663">Pyridoxal phosphate</keyword>
<dbReference type="EC" id="2.6.1.-" evidence="6"/>
<dbReference type="InterPro" id="IPR015422">
    <property type="entry name" value="PyrdxlP-dep_Trfase_small"/>
</dbReference>
<evidence type="ECO:0000313" key="8">
    <source>
        <dbReference type="EMBL" id="MDY3561355.1"/>
    </source>
</evidence>
<evidence type="ECO:0000259" key="7">
    <source>
        <dbReference type="Pfam" id="PF00155"/>
    </source>
</evidence>
<dbReference type="Gene3D" id="3.90.1150.10">
    <property type="entry name" value="Aspartate Aminotransferase, domain 1"/>
    <property type="match status" value="1"/>
</dbReference>
<dbReference type="InterPro" id="IPR050596">
    <property type="entry name" value="AspAT/PAT-like"/>
</dbReference>
<name>A0ABU5F1B7_9BACT</name>
<evidence type="ECO:0000256" key="2">
    <source>
        <dbReference type="ARBA" id="ARBA00007441"/>
    </source>
</evidence>
<dbReference type="GO" id="GO:0008483">
    <property type="term" value="F:transaminase activity"/>
    <property type="evidence" value="ECO:0007669"/>
    <property type="project" value="UniProtKB-KW"/>
</dbReference>
<keyword evidence="4 6" id="KW-0808">Transferase</keyword>
<accession>A0ABU5F1B7</accession>
<dbReference type="CDD" id="cd00609">
    <property type="entry name" value="AAT_like"/>
    <property type="match status" value="1"/>
</dbReference>